<feature type="region of interest" description="Disordered" evidence="1">
    <location>
        <begin position="1"/>
        <end position="31"/>
    </location>
</feature>
<dbReference type="AlphaFoldDB" id="A0A4Z2HJ56"/>
<evidence type="ECO:0000313" key="3">
    <source>
        <dbReference type="Proteomes" id="UP000314294"/>
    </source>
</evidence>
<evidence type="ECO:0000313" key="2">
    <source>
        <dbReference type="EMBL" id="TNN65939.1"/>
    </source>
</evidence>
<reference evidence="2 3" key="1">
    <citation type="submission" date="2019-03" db="EMBL/GenBank/DDBJ databases">
        <title>First draft genome of Liparis tanakae, snailfish: a comprehensive survey of snailfish specific genes.</title>
        <authorList>
            <person name="Kim W."/>
            <person name="Song I."/>
            <person name="Jeong J.-H."/>
            <person name="Kim D."/>
            <person name="Kim S."/>
            <person name="Ryu S."/>
            <person name="Song J.Y."/>
            <person name="Lee S.K."/>
        </authorList>
    </citation>
    <scope>NUCLEOTIDE SEQUENCE [LARGE SCALE GENOMIC DNA]</scope>
    <source>
        <tissue evidence="2">Muscle</tissue>
    </source>
</reference>
<organism evidence="2 3">
    <name type="scientific">Liparis tanakae</name>
    <name type="common">Tanaka's snailfish</name>
    <dbReference type="NCBI Taxonomy" id="230148"/>
    <lineage>
        <taxon>Eukaryota</taxon>
        <taxon>Metazoa</taxon>
        <taxon>Chordata</taxon>
        <taxon>Craniata</taxon>
        <taxon>Vertebrata</taxon>
        <taxon>Euteleostomi</taxon>
        <taxon>Actinopterygii</taxon>
        <taxon>Neopterygii</taxon>
        <taxon>Teleostei</taxon>
        <taxon>Neoteleostei</taxon>
        <taxon>Acanthomorphata</taxon>
        <taxon>Eupercaria</taxon>
        <taxon>Perciformes</taxon>
        <taxon>Cottioidei</taxon>
        <taxon>Cottales</taxon>
        <taxon>Liparidae</taxon>
        <taxon>Liparis</taxon>
    </lineage>
</organism>
<dbReference type="EMBL" id="SRLO01000227">
    <property type="protein sequence ID" value="TNN65939.1"/>
    <property type="molecule type" value="Genomic_DNA"/>
</dbReference>
<evidence type="ECO:0000256" key="1">
    <source>
        <dbReference type="SAM" id="MobiDB-lite"/>
    </source>
</evidence>
<keyword evidence="3" id="KW-1185">Reference proteome</keyword>
<proteinExistence type="predicted"/>
<accession>A0A4Z2HJ56</accession>
<comment type="caution">
    <text evidence="2">The sequence shown here is derived from an EMBL/GenBank/DDBJ whole genome shotgun (WGS) entry which is preliminary data.</text>
</comment>
<name>A0A4Z2HJ56_9TELE</name>
<dbReference type="Proteomes" id="UP000314294">
    <property type="component" value="Unassembled WGS sequence"/>
</dbReference>
<sequence>MMLDVQTPKGVGVGPALHSGTGHSSPRPKRPSVIFNYGVDSESSVDLSQPHFTRVSWPRTSCELKQQQRKGQHVVVEGHFLFTVMFSCFRPITFRETDILSCPSVSPFVLSTRLSHFAGSLNIPVGAHVPRPGRRFLLISRSKRDSSERTTRR</sequence>
<protein>
    <submittedName>
        <fullName evidence="2">Uncharacterized protein</fullName>
    </submittedName>
</protein>
<gene>
    <name evidence="2" type="ORF">EYF80_023812</name>
</gene>